<protein>
    <recommendedName>
        <fullName evidence="3">Helix-turn-helix domain-containing protein</fullName>
    </recommendedName>
</protein>
<name>A0A1G9UAA2_9HYPH</name>
<dbReference type="Proteomes" id="UP000198704">
    <property type="component" value="Unassembled WGS sequence"/>
</dbReference>
<evidence type="ECO:0000313" key="2">
    <source>
        <dbReference type="Proteomes" id="UP000198704"/>
    </source>
</evidence>
<evidence type="ECO:0008006" key="3">
    <source>
        <dbReference type="Google" id="ProtNLM"/>
    </source>
</evidence>
<reference evidence="2" key="1">
    <citation type="submission" date="2016-10" db="EMBL/GenBank/DDBJ databases">
        <authorList>
            <person name="Varghese N."/>
            <person name="Submissions S."/>
        </authorList>
    </citation>
    <scope>NUCLEOTIDE SEQUENCE [LARGE SCALE GENOMIC DNA]</scope>
    <source>
        <strain evidence="2">BL47</strain>
    </source>
</reference>
<dbReference type="AlphaFoldDB" id="A0A1G9UAA2"/>
<dbReference type="RefSeq" id="WP_091713793.1">
    <property type="nucleotide sequence ID" value="NZ_FNHS01000002.1"/>
</dbReference>
<dbReference type="STRING" id="582672.SAMN05216360_102467"/>
<sequence>MSDDVHVEASEPLRALALAIKEAGSIRALATKIGLSEQYVGDVHACRRQPGPAILLALGLVKVVTYAPATSQEAR</sequence>
<evidence type="ECO:0000313" key="1">
    <source>
        <dbReference type="EMBL" id="SDM56859.1"/>
    </source>
</evidence>
<keyword evidence="2" id="KW-1185">Reference proteome</keyword>
<gene>
    <name evidence="1" type="ORF">SAMN05216360_102467</name>
</gene>
<accession>A0A1G9UAA2</accession>
<proteinExistence type="predicted"/>
<dbReference type="EMBL" id="FNHS01000002">
    <property type="protein sequence ID" value="SDM56859.1"/>
    <property type="molecule type" value="Genomic_DNA"/>
</dbReference>
<organism evidence="1 2">
    <name type="scientific">Methylobacterium phyllostachyos</name>
    <dbReference type="NCBI Taxonomy" id="582672"/>
    <lineage>
        <taxon>Bacteria</taxon>
        <taxon>Pseudomonadati</taxon>
        <taxon>Pseudomonadota</taxon>
        <taxon>Alphaproteobacteria</taxon>
        <taxon>Hyphomicrobiales</taxon>
        <taxon>Methylobacteriaceae</taxon>
        <taxon>Methylobacterium</taxon>
    </lineage>
</organism>
<dbReference type="OrthoDB" id="8000697at2"/>